<keyword evidence="1" id="KW-0732">Signal</keyword>
<evidence type="ECO:0000313" key="2">
    <source>
        <dbReference type="EMBL" id="KIO54034.1"/>
    </source>
</evidence>
<dbReference type="Proteomes" id="UP000198302">
    <property type="component" value="Unassembled WGS sequence"/>
</dbReference>
<evidence type="ECO:0000313" key="4">
    <source>
        <dbReference type="Proteomes" id="UP000032061"/>
    </source>
</evidence>
<protein>
    <recommendedName>
        <fullName evidence="6">Lipocalin-like domain-containing protein</fullName>
    </recommendedName>
</protein>
<dbReference type="STRING" id="37752.IW18_03270"/>
<dbReference type="AlphaFoldDB" id="A0A0D0EFF9"/>
<evidence type="ECO:0000313" key="3">
    <source>
        <dbReference type="EMBL" id="OXA86753.1"/>
    </source>
</evidence>
<organism evidence="2 4">
    <name type="scientific">Flavobacterium hibernum</name>
    <dbReference type="NCBI Taxonomy" id="37752"/>
    <lineage>
        <taxon>Bacteria</taxon>
        <taxon>Pseudomonadati</taxon>
        <taxon>Bacteroidota</taxon>
        <taxon>Flavobacteriia</taxon>
        <taxon>Flavobacteriales</taxon>
        <taxon>Flavobacteriaceae</taxon>
        <taxon>Flavobacterium</taxon>
    </lineage>
</organism>
<dbReference type="Proteomes" id="UP000032061">
    <property type="component" value="Unassembled WGS sequence"/>
</dbReference>
<comment type="caution">
    <text evidence="2">The sequence shown here is derived from an EMBL/GenBank/DDBJ whole genome shotgun (WGS) entry which is preliminary data.</text>
</comment>
<evidence type="ECO:0008006" key="6">
    <source>
        <dbReference type="Google" id="ProtNLM"/>
    </source>
</evidence>
<sequence>MKKYILILLLISFSAHSQINKFTGTWSTENCKNCSKEYILTITMAQSNGKIFGTAEIISDKAEFKTDVMEVTGYVATLGEKAYISLKTKNNLSANVVLYANESTLQFNKRGGADLVPKETFLTKLYE</sequence>
<feature type="signal peptide" evidence="1">
    <location>
        <begin position="1"/>
        <end position="17"/>
    </location>
</feature>
<gene>
    <name evidence="3" type="ORF">B0A73_13815</name>
    <name evidence="2" type="ORF">IW18_03270</name>
</gene>
<dbReference type="EMBL" id="MUGX01000015">
    <property type="protein sequence ID" value="OXA86753.1"/>
    <property type="molecule type" value="Genomic_DNA"/>
</dbReference>
<accession>A0A0D0EFF9</accession>
<dbReference type="RefSeq" id="WP_041516165.1">
    <property type="nucleotide sequence ID" value="NZ_MUGX01000015.1"/>
</dbReference>
<evidence type="ECO:0000313" key="5">
    <source>
        <dbReference type="Proteomes" id="UP000198302"/>
    </source>
</evidence>
<reference evidence="2 4" key="1">
    <citation type="submission" date="2015-01" db="EMBL/GenBank/DDBJ databases">
        <title>Genome of Flavobacterium hibernum DSM 12611.</title>
        <authorList>
            <person name="Stropko S.J."/>
            <person name="Pipes S.E."/>
            <person name="Newman J.D."/>
        </authorList>
    </citation>
    <scope>NUCLEOTIDE SEQUENCE [LARGE SCALE GENOMIC DNA]</scope>
    <source>
        <strain evidence="2 4">DSM 12611</strain>
    </source>
</reference>
<proteinExistence type="predicted"/>
<feature type="chain" id="PRO_5002209147" description="Lipocalin-like domain-containing protein" evidence="1">
    <location>
        <begin position="18"/>
        <end position="127"/>
    </location>
</feature>
<dbReference type="EMBL" id="JPRK01000004">
    <property type="protein sequence ID" value="KIO54034.1"/>
    <property type="molecule type" value="Genomic_DNA"/>
</dbReference>
<keyword evidence="5" id="KW-1185">Reference proteome</keyword>
<dbReference type="OrthoDB" id="1374296at2"/>
<name>A0A0D0EFF9_9FLAO</name>
<reference evidence="3 5" key="2">
    <citation type="submission" date="2016-11" db="EMBL/GenBank/DDBJ databases">
        <title>Whole genomes of Flavobacteriaceae.</title>
        <authorList>
            <person name="Stine C."/>
            <person name="Li C."/>
            <person name="Tadesse D."/>
        </authorList>
    </citation>
    <scope>NUCLEOTIDE SEQUENCE [LARGE SCALE GENOMIC DNA]</scope>
    <source>
        <strain evidence="3 5">ATCC 51468</strain>
    </source>
</reference>
<evidence type="ECO:0000256" key="1">
    <source>
        <dbReference type="SAM" id="SignalP"/>
    </source>
</evidence>